<dbReference type="InterPro" id="IPR016098">
    <property type="entry name" value="CAP/MinC_C"/>
</dbReference>
<evidence type="ECO:0000259" key="4">
    <source>
        <dbReference type="PROSITE" id="PS51329"/>
    </source>
</evidence>
<comment type="caution">
    <text evidence="5">The sequence shown here is derived from an EMBL/GenBank/DDBJ whole genome shotgun (WGS) entry which is preliminary data.</text>
</comment>
<organism evidence="5 6">
    <name type="scientific">Podospora bellae-mahoneyi</name>
    <dbReference type="NCBI Taxonomy" id="2093777"/>
    <lineage>
        <taxon>Eukaryota</taxon>
        <taxon>Fungi</taxon>
        <taxon>Dikarya</taxon>
        <taxon>Ascomycota</taxon>
        <taxon>Pezizomycotina</taxon>
        <taxon>Sordariomycetes</taxon>
        <taxon>Sordariomycetidae</taxon>
        <taxon>Sordariales</taxon>
        <taxon>Podosporaceae</taxon>
        <taxon>Podospora</taxon>
    </lineage>
</organism>
<sequence length="545" mass="58708">MATHSTMHNFTTLIKRLEAATSRLEDIAQSAIDLESAAAQTPQGPSSTTTPQSSTPAPLIRALAPPPPPPPAPKPAAPVKEELPEQVEDFNAFIANHVEKWVKLSEEIGGPVAEQARLALKGYTEISKFIHLSTKSKRPDLKGADAPVYQKLIEPIADVIKAVNAIKDKAHRSDPFFNHVSAVADSIIVLAWPTIPTKPYKHVQEARDSAQFFGNKVITANKESGDAKHLEWIKAYYNIFPALIEYVKDRFPDGLTWNPNGQHASEVAKALENAPSAGAPAAPAPPAGGAPPPPPPPPPPGPPPVLRINEQKAEPAPAGGFGAVFSELNQGEAVTKGLRKVDKSEMTHKNPSLRASSVVSSEGSSARGKSPAPGKKPKPESMRVKKPPKKVLEGNKWTIENYDSQDEPIEIEVEMSHSLLISKCTKTTIVLKGKANAVTIENTTRLSLVVDDLVSTIDAVKSQNLALQVMGKIPTVLLDQVDGAQIYFSKESKSTRVFTSKSTGVNVNVIGEDDDYKELPLPNQICSYYDEEKGEMVNEIVSHAG</sequence>
<dbReference type="InterPro" id="IPR013912">
    <property type="entry name" value="Adenylate_cyclase-assoc_CAP_C"/>
</dbReference>
<dbReference type="PANTHER" id="PTHR10652:SF0">
    <property type="entry name" value="ADENYLYL CYCLASE-ASSOCIATED PROTEIN"/>
    <property type="match status" value="1"/>
</dbReference>
<dbReference type="PROSITE" id="PS01088">
    <property type="entry name" value="CAP_1"/>
    <property type="match status" value="1"/>
</dbReference>
<feature type="compositionally biased region" description="Low complexity" evidence="3">
    <location>
        <begin position="40"/>
        <end position="63"/>
    </location>
</feature>
<dbReference type="Pfam" id="PF01213">
    <property type="entry name" value="CAP_N-CM"/>
    <property type="match status" value="1"/>
</dbReference>
<evidence type="ECO:0000313" key="6">
    <source>
        <dbReference type="Proteomes" id="UP001322138"/>
    </source>
</evidence>
<evidence type="ECO:0000256" key="2">
    <source>
        <dbReference type="RuleBase" id="RU000647"/>
    </source>
</evidence>
<evidence type="ECO:0000256" key="1">
    <source>
        <dbReference type="ARBA" id="ARBA00007659"/>
    </source>
</evidence>
<dbReference type="InterPro" id="IPR006599">
    <property type="entry name" value="CARP_motif"/>
</dbReference>
<dbReference type="PROSITE" id="PS51329">
    <property type="entry name" value="C_CAP_COFACTOR_C"/>
    <property type="match status" value="1"/>
</dbReference>
<dbReference type="Proteomes" id="UP001322138">
    <property type="component" value="Unassembled WGS sequence"/>
</dbReference>
<feature type="compositionally biased region" description="Pro residues" evidence="3">
    <location>
        <begin position="282"/>
        <end position="305"/>
    </location>
</feature>
<dbReference type="GeneID" id="87900068"/>
<dbReference type="InterPro" id="IPR053950">
    <property type="entry name" value="CAP_N"/>
</dbReference>
<feature type="region of interest" description="Disordered" evidence="3">
    <location>
        <begin position="274"/>
        <end position="308"/>
    </location>
</feature>
<dbReference type="InterPro" id="IPR013992">
    <property type="entry name" value="Adenylate_cyclase-assoc_CAP_N"/>
</dbReference>
<dbReference type="SUPFAM" id="SSF101447">
    <property type="entry name" value="Formin homology 2 domain (FH2 domain)"/>
    <property type="match status" value="1"/>
</dbReference>
<dbReference type="RefSeq" id="XP_062729574.1">
    <property type="nucleotide sequence ID" value="XM_062880586.1"/>
</dbReference>
<accession>A0ABR0F9C0</accession>
<dbReference type="SUPFAM" id="SSF101278">
    <property type="entry name" value="N-terminal domain of adenylylcyclase associated protein, CAP"/>
    <property type="match status" value="1"/>
</dbReference>
<comment type="similarity">
    <text evidence="1 2">Belongs to the CAP family.</text>
</comment>
<dbReference type="Gene3D" id="1.25.40.330">
    <property type="entry name" value="Adenylate cyclase-associated CAP, N-terminal domain"/>
    <property type="match status" value="1"/>
</dbReference>
<gene>
    <name evidence="5" type="primary">SRV2</name>
    <name evidence="5" type="ORF">QC761_601260</name>
</gene>
<evidence type="ECO:0000313" key="5">
    <source>
        <dbReference type="EMBL" id="KAK4640598.1"/>
    </source>
</evidence>
<dbReference type="SUPFAM" id="SSF69340">
    <property type="entry name" value="C-terminal domain of adenylylcyclase associated protein"/>
    <property type="match status" value="1"/>
</dbReference>
<dbReference type="InterPro" id="IPR001837">
    <property type="entry name" value="Adenylate_cyclase-assoc_CAP"/>
</dbReference>
<dbReference type="InterPro" id="IPR017901">
    <property type="entry name" value="C-CAP_CF_C-like"/>
</dbReference>
<keyword evidence="6" id="KW-1185">Reference proteome</keyword>
<dbReference type="EMBL" id="JAFFGZ010000008">
    <property type="protein sequence ID" value="KAK4640598.1"/>
    <property type="molecule type" value="Genomic_DNA"/>
</dbReference>
<evidence type="ECO:0000256" key="3">
    <source>
        <dbReference type="SAM" id="MobiDB-lite"/>
    </source>
</evidence>
<feature type="domain" description="C-CAP/cofactor C-like" evidence="4">
    <location>
        <begin position="387"/>
        <end position="521"/>
    </location>
</feature>
<dbReference type="PANTHER" id="PTHR10652">
    <property type="entry name" value="ADENYLYL CYCLASE-ASSOCIATED PROTEIN"/>
    <property type="match status" value="1"/>
</dbReference>
<protein>
    <recommendedName>
        <fullName evidence="2">Adenylyl cyclase-associated protein</fullName>
    </recommendedName>
</protein>
<dbReference type="Pfam" id="PF21938">
    <property type="entry name" value="CAP_N"/>
    <property type="match status" value="1"/>
</dbReference>
<name>A0ABR0F9C0_9PEZI</name>
<feature type="compositionally biased region" description="Low complexity" evidence="3">
    <location>
        <begin position="352"/>
        <end position="373"/>
    </location>
</feature>
<dbReference type="InterPro" id="IPR036223">
    <property type="entry name" value="CAP_C_sf"/>
</dbReference>
<dbReference type="Gene3D" id="2.160.20.70">
    <property type="match status" value="1"/>
</dbReference>
<proteinExistence type="inferred from homology"/>
<feature type="compositionally biased region" description="Pro residues" evidence="3">
    <location>
        <begin position="64"/>
        <end position="76"/>
    </location>
</feature>
<feature type="region of interest" description="Disordered" evidence="3">
    <location>
        <begin position="342"/>
        <end position="388"/>
    </location>
</feature>
<reference evidence="5 6" key="1">
    <citation type="journal article" date="2023" name="bioRxiv">
        <title>High-quality genome assemblies of four members of thePodospora anserinaspecies complex.</title>
        <authorList>
            <person name="Ament-Velasquez S.L."/>
            <person name="Vogan A.A."/>
            <person name="Wallerman O."/>
            <person name="Hartmann F."/>
            <person name="Gautier V."/>
            <person name="Silar P."/>
            <person name="Giraud T."/>
            <person name="Johannesson H."/>
        </authorList>
    </citation>
    <scope>NUCLEOTIDE SEQUENCE [LARGE SCALE GENOMIC DNA]</scope>
    <source>
        <strain evidence="5 6">CBS 112042</strain>
    </source>
</reference>
<feature type="region of interest" description="Disordered" evidence="3">
    <location>
        <begin position="33"/>
        <end position="79"/>
    </location>
</feature>
<dbReference type="InterPro" id="IPR036222">
    <property type="entry name" value="CAP_N_sf"/>
</dbReference>
<dbReference type="InterPro" id="IPR018106">
    <property type="entry name" value="CAP_CS_N"/>
</dbReference>
<dbReference type="Pfam" id="PF08603">
    <property type="entry name" value="CAP_C"/>
    <property type="match status" value="1"/>
</dbReference>
<dbReference type="SMART" id="SM00673">
    <property type="entry name" value="CARP"/>
    <property type="match status" value="2"/>
</dbReference>